<dbReference type="GO" id="GO:0044545">
    <property type="term" value="C:NSL complex"/>
    <property type="evidence" value="ECO:0007669"/>
    <property type="project" value="TreeGrafter"/>
</dbReference>
<dbReference type="GO" id="GO:0046972">
    <property type="term" value="F:histone H4K16 acetyltransferase activity"/>
    <property type="evidence" value="ECO:0007669"/>
    <property type="project" value="TreeGrafter"/>
</dbReference>
<dbReference type="InterPro" id="IPR016181">
    <property type="entry name" value="Acyl_CoA_acyltransferase"/>
</dbReference>
<dbReference type="GO" id="GO:0005634">
    <property type="term" value="C:nucleus"/>
    <property type="evidence" value="ECO:0007669"/>
    <property type="project" value="UniProtKB-SubCell"/>
</dbReference>
<comment type="subcellular location">
    <subcellularLocation>
        <location evidence="6">Nucleus</location>
    </subcellularLocation>
</comment>
<gene>
    <name evidence="9" type="ORF">QR680_015791</name>
</gene>
<dbReference type="Gene3D" id="2.30.30.140">
    <property type="match status" value="1"/>
</dbReference>
<dbReference type="Gene3D" id="3.30.60.60">
    <property type="entry name" value="N-acetyl transferase-like"/>
    <property type="match status" value="1"/>
</dbReference>
<sequence>MTLTQSVFTLCFFWSPIFKWYSAERTIFYAIWDNMTNYMDINEIYVDEATDLALKDYIGNLSNMLTSSDILAEWKMTAYTRSSRAYLYVSQDLEKSSENIVSLGTALLALDRMILMANPVWYKMKKILDLTMKRNRRIQTLEQDPEIRQGEVFLVRRTVGEKEEEAICEVIEVKTLTSANPLLTSSATSSEASQGKSARFGDSSSSNQSALSSSSASAAANTAALKAAEEFAVQRAQHDELEAAVRGIQDFTKSEDDDDDREESQSPVKEALAAPEIPERVTYSIYYVHFVNSDRRLDTWLDRSKFIERKSPDVVVTTPIVPPGDAGTSHSTLMTRSRKRIHEEFHHVQKAYSDMDATTAAMEKAHEEFTKVKNLEKVVYGSYEINVWYFSPFPEDMCKTGKLYICEYCLGYMDDEEEYVCHIRHTCKRRQPPGDEIYRCGNLSVFEVDGRTNKTYCQCLCLLSKLFMDHKTLYFDVDTFLFYILCEVDQRGAHLVGHFSKERNSVNNLACIMILPPYQRKGYGKLLIQISYALSKREGVIGTPEKPLSDLGKISYRSYWWYVLLKLIEENGIEDITVSDLSRNSGIHQDDIVSTMRTFEMIKYWNGNYVVRTNKKIVEQMKIGNTPKLLLHEELLRWTPKTSWNT</sequence>
<dbReference type="Proteomes" id="UP001175271">
    <property type="component" value="Unassembled WGS sequence"/>
</dbReference>
<dbReference type="Pfam" id="PF17772">
    <property type="entry name" value="zf-MYST"/>
    <property type="match status" value="1"/>
</dbReference>
<comment type="caution">
    <text evidence="9">The sequence shown here is derived from an EMBL/GenBank/DDBJ whole genome shotgun (WGS) entry which is preliminary data.</text>
</comment>
<comment type="catalytic activity">
    <reaction evidence="6">
        <text>L-lysyl-[protein] + acetyl-CoA = N(6)-acetyl-L-lysyl-[protein] + CoA + H(+)</text>
        <dbReference type="Rhea" id="RHEA:45948"/>
        <dbReference type="Rhea" id="RHEA-COMP:9752"/>
        <dbReference type="Rhea" id="RHEA-COMP:10731"/>
        <dbReference type="ChEBI" id="CHEBI:15378"/>
        <dbReference type="ChEBI" id="CHEBI:29969"/>
        <dbReference type="ChEBI" id="CHEBI:57287"/>
        <dbReference type="ChEBI" id="CHEBI:57288"/>
        <dbReference type="ChEBI" id="CHEBI:61930"/>
        <dbReference type="EC" id="2.3.1.48"/>
    </reaction>
</comment>
<keyword evidence="6" id="KW-0539">Nucleus</keyword>
<dbReference type="Pfam" id="PF01853">
    <property type="entry name" value="MOZ_SAS"/>
    <property type="match status" value="1"/>
</dbReference>
<dbReference type="SUPFAM" id="SSF54160">
    <property type="entry name" value="Chromo domain-like"/>
    <property type="match status" value="1"/>
</dbReference>
<dbReference type="Gene3D" id="3.40.630.30">
    <property type="match status" value="1"/>
</dbReference>
<dbReference type="EMBL" id="JAUCMV010000004">
    <property type="protein sequence ID" value="KAK0401451.1"/>
    <property type="molecule type" value="Genomic_DNA"/>
</dbReference>
<dbReference type="EC" id="2.3.1.48" evidence="2 6"/>
<evidence type="ECO:0000256" key="5">
    <source>
        <dbReference type="PIRSR" id="PIRSR602717-51"/>
    </source>
</evidence>
<comment type="similarity">
    <text evidence="1 6">Belongs to the MYST (SAS/MOZ) family.</text>
</comment>
<evidence type="ECO:0000313" key="9">
    <source>
        <dbReference type="EMBL" id="KAK0401451.1"/>
    </source>
</evidence>
<dbReference type="GO" id="GO:0072487">
    <property type="term" value="C:MSL complex"/>
    <property type="evidence" value="ECO:0007669"/>
    <property type="project" value="TreeGrafter"/>
</dbReference>
<dbReference type="SUPFAM" id="SSF55729">
    <property type="entry name" value="Acyl-CoA N-acyltransferases (Nat)"/>
    <property type="match status" value="1"/>
</dbReference>
<keyword evidence="10" id="KW-1185">Reference proteome</keyword>
<dbReference type="InterPro" id="IPR036388">
    <property type="entry name" value="WH-like_DNA-bd_sf"/>
</dbReference>
<proteinExistence type="inferred from homology"/>
<dbReference type="Gene3D" id="1.10.10.10">
    <property type="entry name" value="Winged helix-like DNA-binding domain superfamily/Winged helix DNA-binding domain"/>
    <property type="match status" value="1"/>
</dbReference>
<evidence type="ECO:0000256" key="4">
    <source>
        <dbReference type="ARBA" id="ARBA00022990"/>
    </source>
</evidence>
<dbReference type="Pfam" id="PF11717">
    <property type="entry name" value="Tudor-knot"/>
    <property type="match status" value="1"/>
</dbReference>
<dbReference type="InterPro" id="IPR002717">
    <property type="entry name" value="HAT_MYST-type"/>
</dbReference>
<dbReference type="AlphaFoldDB" id="A0AA39H8Z2"/>
<dbReference type="PROSITE" id="PS51726">
    <property type="entry name" value="MYST_HAT"/>
    <property type="match status" value="1"/>
</dbReference>
<accession>A0AA39H8Z2</accession>
<dbReference type="FunFam" id="3.40.630.30:FF:000094">
    <property type="entry name" value="Histone acetyltransferase"/>
    <property type="match status" value="1"/>
</dbReference>
<feature type="active site" description="Proton donor/acceptor" evidence="5">
    <location>
        <position position="545"/>
    </location>
</feature>
<dbReference type="CDD" id="cd04301">
    <property type="entry name" value="NAT_SF"/>
    <property type="match status" value="1"/>
</dbReference>
<keyword evidence="4" id="KW-0007">Acetylation</keyword>
<evidence type="ECO:0000256" key="2">
    <source>
        <dbReference type="ARBA" id="ARBA00013184"/>
    </source>
</evidence>
<dbReference type="GO" id="GO:0035267">
    <property type="term" value="C:NuA4 histone acetyltransferase complex"/>
    <property type="evidence" value="ECO:0007669"/>
    <property type="project" value="TreeGrafter"/>
</dbReference>
<name>A0AA39H8Z2_9BILA</name>
<dbReference type="GO" id="GO:0006355">
    <property type="term" value="P:regulation of DNA-templated transcription"/>
    <property type="evidence" value="ECO:0007669"/>
    <property type="project" value="InterPro"/>
</dbReference>
<evidence type="ECO:0000256" key="1">
    <source>
        <dbReference type="ARBA" id="ARBA00010107"/>
    </source>
</evidence>
<feature type="region of interest" description="Disordered" evidence="7">
    <location>
        <begin position="250"/>
        <end position="270"/>
    </location>
</feature>
<dbReference type="FunFam" id="3.30.60.60:FF:000001">
    <property type="entry name" value="Histone acetyltransferase"/>
    <property type="match status" value="1"/>
</dbReference>
<dbReference type="FunFam" id="1.10.10.10:FF:000022">
    <property type="entry name" value="Histone acetyltransferase"/>
    <property type="match status" value="1"/>
</dbReference>
<evidence type="ECO:0000259" key="8">
    <source>
        <dbReference type="PROSITE" id="PS51726"/>
    </source>
</evidence>
<protein>
    <recommendedName>
        <fullName evidence="2 6">Histone acetyltransferase</fullName>
        <ecNumber evidence="2 6">2.3.1.48</ecNumber>
    </recommendedName>
</protein>
<evidence type="ECO:0000256" key="7">
    <source>
        <dbReference type="SAM" id="MobiDB-lite"/>
    </source>
</evidence>
<organism evidence="9 10">
    <name type="scientific">Steinernema hermaphroditum</name>
    <dbReference type="NCBI Taxonomy" id="289476"/>
    <lineage>
        <taxon>Eukaryota</taxon>
        <taxon>Metazoa</taxon>
        <taxon>Ecdysozoa</taxon>
        <taxon>Nematoda</taxon>
        <taxon>Chromadorea</taxon>
        <taxon>Rhabditida</taxon>
        <taxon>Tylenchina</taxon>
        <taxon>Panagrolaimomorpha</taxon>
        <taxon>Strongyloidoidea</taxon>
        <taxon>Steinernematidae</taxon>
        <taxon>Steinernema</taxon>
    </lineage>
</organism>
<dbReference type="PANTHER" id="PTHR10615:SF82">
    <property type="entry name" value="HISTONE ACETYLTRANSFERASE KAT8"/>
    <property type="match status" value="1"/>
</dbReference>
<evidence type="ECO:0000256" key="6">
    <source>
        <dbReference type="RuleBase" id="RU361211"/>
    </source>
</evidence>
<dbReference type="PANTHER" id="PTHR10615">
    <property type="entry name" value="HISTONE ACETYLTRANSFERASE"/>
    <property type="match status" value="1"/>
</dbReference>
<reference evidence="9" key="1">
    <citation type="submission" date="2023-06" db="EMBL/GenBank/DDBJ databases">
        <title>Genomic analysis of the entomopathogenic nematode Steinernema hermaphroditum.</title>
        <authorList>
            <person name="Schwarz E.M."/>
            <person name="Heppert J.K."/>
            <person name="Baniya A."/>
            <person name="Schwartz H.T."/>
            <person name="Tan C.-H."/>
            <person name="Antoshechkin I."/>
            <person name="Sternberg P.W."/>
            <person name="Goodrich-Blair H."/>
            <person name="Dillman A.R."/>
        </authorList>
    </citation>
    <scope>NUCLEOTIDE SEQUENCE</scope>
    <source>
        <strain evidence="9">PS9179</strain>
        <tissue evidence="9">Whole animal</tissue>
    </source>
</reference>
<dbReference type="InterPro" id="IPR016197">
    <property type="entry name" value="Chromo-like_dom_sf"/>
</dbReference>
<dbReference type="InterPro" id="IPR050603">
    <property type="entry name" value="MYST_HAT"/>
</dbReference>
<dbReference type="InterPro" id="IPR040706">
    <property type="entry name" value="Zf-MYST"/>
</dbReference>
<feature type="domain" description="MYST-type HAT" evidence="8">
    <location>
        <begin position="370"/>
        <end position="640"/>
    </location>
</feature>
<evidence type="ECO:0000313" key="10">
    <source>
        <dbReference type="Proteomes" id="UP001175271"/>
    </source>
</evidence>
<dbReference type="InterPro" id="IPR025995">
    <property type="entry name" value="Tudor-knot"/>
</dbReference>
<keyword evidence="3" id="KW-0808">Transferase</keyword>
<evidence type="ECO:0000256" key="3">
    <source>
        <dbReference type="ARBA" id="ARBA00022679"/>
    </source>
</evidence>
<feature type="region of interest" description="Disordered" evidence="7">
    <location>
        <begin position="185"/>
        <end position="211"/>
    </location>
</feature>